<proteinExistence type="predicted"/>
<dbReference type="AlphaFoldDB" id="A0A1B0BMG6"/>
<feature type="transmembrane region" description="Helical" evidence="2">
    <location>
        <begin position="124"/>
        <end position="143"/>
    </location>
</feature>
<evidence type="ECO:0000256" key="2">
    <source>
        <dbReference type="SAM" id="Phobius"/>
    </source>
</evidence>
<dbReference type="EnsemblMetazoa" id="GPPI034769-RA">
    <property type="protein sequence ID" value="GPPI034769-PA"/>
    <property type="gene ID" value="GPPI034769"/>
</dbReference>
<keyword evidence="2" id="KW-1133">Transmembrane helix</keyword>
<evidence type="ECO:0000256" key="1">
    <source>
        <dbReference type="SAM" id="MobiDB-lite"/>
    </source>
</evidence>
<keyword evidence="2" id="KW-0472">Membrane</keyword>
<feature type="compositionally biased region" description="Gly residues" evidence="1">
    <location>
        <begin position="20"/>
        <end position="40"/>
    </location>
</feature>
<reference evidence="3" key="2">
    <citation type="submission" date="2020-05" db="UniProtKB">
        <authorList>
            <consortium name="EnsemblMetazoa"/>
        </authorList>
    </citation>
    <scope>IDENTIFICATION</scope>
    <source>
        <strain evidence="3">IAEA</strain>
    </source>
</reference>
<dbReference type="Proteomes" id="UP000092460">
    <property type="component" value="Unassembled WGS sequence"/>
</dbReference>
<keyword evidence="4" id="KW-1185">Reference proteome</keyword>
<keyword evidence="2" id="KW-0812">Transmembrane</keyword>
<feature type="transmembrane region" description="Helical" evidence="2">
    <location>
        <begin position="99"/>
        <end position="117"/>
    </location>
</feature>
<reference evidence="4" key="1">
    <citation type="submission" date="2015-01" db="EMBL/GenBank/DDBJ databases">
        <authorList>
            <person name="Aksoy S."/>
            <person name="Warren W."/>
            <person name="Wilson R.K."/>
        </authorList>
    </citation>
    <scope>NUCLEOTIDE SEQUENCE [LARGE SCALE GENOMIC DNA]</scope>
    <source>
        <strain evidence="4">IAEA</strain>
    </source>
</reference>
<sequence>MLLRLVSLPIEPTAGEVRSGIGGGPPIGAGRGPAGAGGGAPDSSVGLPVSDDTEDRARPKNDVGKPVQLMAGTLNKSDFNSLPSLAGVVHYCKGPLFPVQAYILYYMCVYINIYIICKYLHESFVIVANLLNMYIKFCIYIRFNSAIAMSFTASASDKAGGVL</sequence>
<name>A0A1B0BMG6_9MUSC</name>
<evidence type="ECO:0000313" key="3">
    <source>
        <dbReference type="EnsemblMetazoa" id="GPPI034769-PA"/>
    </source>
</evidence>
<organism evidence="3 4">
    <name type="scientific">Glossina palpalis gambiensis</name>
    <dbReference type="NCBI Taxonomy" id="67801"/>
    <lineage>
        <taxon>Eukaryota</taxon>
        <taxon>Metazoa</taxon>
        <taxon>Ecdysozoa</taxon>
        <taxon>Arthropoda</taxon>
        <taxon>Hexapoda</taxon>
        <taxon>Insecta</taxon>
        <taxon>Pterygota</taxon>
        <taxon>Neoptera</taxon>
        <taxon>Endopterygota</taxon>
        <taxon>Diptera</taxon>
        <taxon>Brachycera</taxon>
        <taxon>Muscomorpha</taxon>
        <taxon>Hippoboscoidea</taxon>
        <taxon>Glossinidae</taxon>
        <taxon>Glossina</taxon>
    </lineage>
</organism>
<protein>
    <submittedName>
        <fullName evidence="3">Uncharacterized protein</fullName>
    </submittedName>
</protein>
<evidence type="ECO:0000313" key="4">
    <source>
        <dbReference type="Proteomes" id="UP000092460"/>
    </source>
</evidence>
<dbReference type="EMBL" id="JXJN01016893">
    <property type="status" value="NOT_ANNOTATED_CDS"/>
    <property type="molecule type" value="Genomic_DNA"/>
</dbReference>
<dbReference type="VEuPathDB" id="VectorBase:GPPI034769"/>
<feature type="region of interest" description="Disordered" evidence="1">
    <location>
        <begin position="16"/>
        <end position="63"/>
    </location>
</feature>
<accession>A0A1B0BMG6</accession>